<proteinExistence type="predicted"/>
<protein>
    <submittedName>
        <fullName evidence="1">Uncharacterized protein</fullName>
    </submittedName>
</protein>
<gene>
    <name evidence="1" type="ORF">OHT53_35820</name>
</gene>
<dbReference type="GeneID" id="93766468"/>
<evidence type="ECO:0000313" key="1">
    <source>
        <dbReference type="EMBL" id="WUN91113.1"/>
    </source>
</evidence>
<keyword evidence="2" id="KW-1185">Reference proteome</keyword>
<dbReference type="EMBL" id="CP108038">
    <property type="protein sequence ID" value="WUN91113.1"/>
    <property type="molecule type" value="Genomic_DNA"/>
</dbReference>
<evidence type="ECO:0000313" key="2">
    <source>
        <dbReference type="Proteomes" id="UP001432071"/>
    </source>
</evidence>
<sequence>MGFFGKGKSREEKAAKIAEQVAGGKGLYGRMTRATLGAEDYAKLQQSIGAYNSGATVQQLLGMGVPTTTAVVVAISDTGRLVNFDPVVDLILQLTGAGATTDPITLQTIVSKLRIPRPGDQVLLIADPANPGGYLYAGDGATQ</sequence>
<accession>A0ABZ1R9Q0</accession>
<organism evidence="1 2">
    <name type="scientific">Streptomyces bobili</name>
    <dbReference type="NCBI Taxonomy" id="67280"/>
    <lineage>
        <taxon>Bacteria</taxon>
        <taxon>Bacillati</taxon>
        <taxon>Actinomycetota</taxon>
        <taxon>Actinomycetes</taxon>
        <taxon>Kitasatosporales</taxon>
        <taxon>Streptomycetaceae</taxon>
        <taxon>Streptomyces</taxon>
    </lineage>
</organism>
<name>A0ABZ1R9Q0_9ACTN</name>
<dbReference type="RefSeq" id="WP_328737134.1">
    <property type="nucleotide sequence ID" value="NZ_CP108038.1"/>
</dbReference>
<dbReference type="Proteomes" id="UP001432071">
    <property type="component" value="Chromosome"/>
</dbReference>
<reference evidence="1" key="1">
    <citation type="submission" date="2022-10" db="EMBL/GenBank/DDBJ databases">
        <title>The complete genomes of actinobacterial strains from the NBC collection.</title>
        <authorList>
            <person name="Joergensen T.S."/>
            <person name="Alvarez Arevalo M."/>
            <person name="Sterndorff E.B."/>
            <person name="Faurdal D."/>
            <person name="Vuksanovic O."/>
            <person name="Mourched A.-S."/>
            <person name="Charusanti P."/>
            <person name="Shaw S."/>
            <person name="Blin K."/>
            <person name="Weber T."/>
        </authorList>
    </citation>
    <scope>NUCLEOTIDE SEQUENCE</scope>
    <source>
        <strain evidence="1">NBC_00302</strain>
    </source>
</reference>